<proteinExistence type="predicted"/>
<sequence>MYLYLRTPESSAATLQAARRRRPAPSLVIHHASAREGSRKKVEPPAAKIARARLRLTVADGLRAAAALLPTAGGLARRVLRLNDG</sequence>
<name>A0ACC4E7Q7_PURLI</name>
<organism evidence="1 2">
    <name type="scientific">Purpureocillium lilacinum</name>
    <name type="common">Paecilomyces lilacinus</name>
    <dbReference type="NCBI Taxonomy" id="33203"/>
    <lineage>
        <taxon>Eukaryota</taxon>
        <taxon>Fungi</taxon>
        <taxon>Dikarya</taxon>
        <taxon>Ascomycota</taxon>
        <taxon>Pezizomycotina</taxon>
        <taxon>Sordariomycetes</taxon>
        <taxon>Hypocreomycetidae</taxon>
        <taxon>Hypocreales</taxon>
        <taxon>Ophiocordycipitaceae</taxon>
        <taxon>Purpureocillium</taxon>
    </lineage>
</organism>
<dbReference type="Proteomes" id="UP001638806">
    <property type="component" value="Unassembled WGS sequence"/>
</dbReference>
<dbReference type="EMBL" id="JBGNUJ010000002">
    <property type="protein sequence ID" value="KAL3964669.1"/>
    <property type="molecule type" value="Genomic_DNA"/>
</dbReference>
<keyword evidence="2" id="KW-1185">Reference proteome</keyword>
<accession>A0ACC4E7Q7</accession>
<comment type="caution">
    <text evidence="1">The sequence shown here is derived from an EMBL/GenBank/DDBJ whole genome shotgun (WGS) entry which is preliminary data.</text>
</comment>
<evidence type="ECO:0000313" key="1">
    <source>
        <dbReference type="EMBL" id="KAL3964669.1"/>
    </source>
</evidence>
<protein>
    <submittedName>
        <fullName evidence="1">Uncharacterized protein</fullName>
    </submittedName>
</protein>
<reference evidence="1" key="1">
    <citation type="submission" date="2024-12" db="EMBL/GenBank/DDBJ databases">
        <title>Comparative genomics and development of molecular markers within Purpureocillium lilacinum and among Purpureocillium species.</title>
        <authorList>
            <person name="Yeh Z.-Y."/>
            <person name="Ni N.-T."/>
            <person name="Lo P.-H."/>
            <person name="Mushyakhwo K."/>
            <person name="Lin C.-F."/>
            <person name="Nai Y.-S."/>
        </authorList>
    </citation>
    <scope>NUCLEOTIDE SEQUENCE</scope>
    <source>
        <strain evidence="1">NCHU-NPUST-175</strain>
    </source>
</reference>
<gene>
    <name evidence="1" type="ORF">ACCO45_001673</name>
</gene>
<evidence type="ECO:0000313" key="2">
    <source>
        <dbReference type="Proteomes" id="UP001638806"/>
    </source>
</evidence>